<dbReference type="Proteomes" id="UP000816034">
    <property type="component" value="Unassembled WGS sequence"/>
</dbReference>
<organism evidence="1 2">
    <name type="scientific">Naegleria lovaniensis</name>
    <name type="common">Amoeba</name>
    <dbReference type="NCBI Taxonomy" id="51637"/>
    <lineage>
        <taxon>Eukaryota</taxon>
        <taxon>Discoba</taxon>
        <taxon>Heterolobosea</taxon>
        <taxon>Tetramitia</taxon>
        <taxon>Eutetramitia</taxon>
        <taxon>Vahlkampfiidae</taxon>
        <taxon>Naegleria</taxon>
    </lineage>
</organism>
<evidence type="ECO:0000313" key="1">
    <source>
        <dbReference type="EMBL" id="KAG2389215.1"/>
    </source>
</evidence>
<gene>
    <name evidence="1" type="ORF">C9374_014615</name>
</gene>
<dbReference type="EMBL" id="PYSW02000008">
    <property type="protein sequence ID" value="KAG2389215.1"/>
    <property type="molecule type" value="Genomic_DNA"/>
</dbReference>
<keyword evidence="2" id="KW-1185">Reference proteome</keyword>
<comment type="caution">
    <text evidence="1">The sequence shown here is derived from an EMBL/GenBank/DDBJ whole genome shotgun (WGS) entry which is preliminary data.</text>
</comment>
<dbReference type="GeneID" id="68107068"/>
<name>A0AA88KMQ6_NAELO</name>
<sequence length="142" mass="16621">MPQLYRYDKKAFTPHKQMVKQFVIILEKITTVSEKHVTEVANTIRCSDPVFEELFGIPYPENEKICSVDVDGGDIKLVLYWGTEREGHIKTAMPVTLGSWTLFTLLDKHGFELLEQRNYLQVKDERFKGRMLVERVFVRNNV</sequence>
<accession>A0AA88KMQ6</accession>
<evidence type="ECO:0000313" key="2">
    <source>
        <dbReference type="Proteomes" id="UP000816034"/>
    </source>
</evidence>
<reference evidence="1 2" key="1">
    <citation type="journal article" date="2018" name="BMC Genomics">
        <title>The genome of Naegleria lovaniensis, the basis for a comparative approach to unravel pathogenicity factors of the human pathogenic amoeba N. fowleri.</title>
        <authorList>
            <person name="Liechti N."/>
            <person name="Schurch N."/>
            <person name="Bruggmann R."/>
            <person name="Wittwer M."/>
        </authorList>
    </citation>
    <scope>NUCLEOTIDE SEQUENCE [LARGE SCALE GENOMIC DNA]</scope>
    <source>
        <strain evidence="1 2">ATCC 30569</strain>
    </source>
</reference>
<dbReference type="AlphaFoldDB" id="A0AA88KMQ6"/>
<dbReference type="RefSeq" id="XP_044553207.1">
    <property type="nucleotide sequence ID" value="XM_044690622.1"/>
</dbReference>
<proteinExistence type="predicted"/>
<protein>
    <submittedName>
        <fullName evidence="1">Uncharacterized protein</fullName>
    </submittedName>
</protein>